<dbReference type="EnsemblPlants" id="KEH34248">
    <property type="protein sequence ID" value="KEH34248"/>
    <property type="gene ID" value="MTR_3g463650"/>
</dbReference>
<name>A0A072UYQ7_MEDTR</name>
<evidence type="ECO:0000313" key="2">
    <source>
        <dbReference type="EnsemblPlants" id="KEH34248"/>
    </source>
</evidence>
<dbReference type="HOGENOM" id="CLU_2444168_0_0_1"/>
<keyword evidence="3" id="KW-1185">Reference proteome</keyword>
<reference evidence="2" key="3">
    <citation type="submission" date="2015-04" db="UniProtKB">
        <authorList>
            <consortium name="EnsemblPlants"/>
        </authorList>
    </citation>
    <scope>IDENTIFICATION</scope>
    <source>
        <strain evidence="2">cv. Jemalong A17</strain>
    </source>
</reference>
<gene>
    <name evidence="1" type="ordered locus">MTR_3g463650</name>
</gene>
<sequence>MDHSSTKLIKSKQYLNIDIGSDLVDTSTRFSSETTFFDHNFARLYHVSSKVKICHKQTNNANRIGKVRPTTNHVIHDASNSTCIGSNLLR</sequence>
<dbReference type="EMBL" id="CM001219">
    <property type="protein sequence ID" value="KEH34248.1"/>
    <property type="molecule type" value="Genomic_DNA"/>
</dbReference>
<protein>
    <submittedName>
        <fullName evidence="1 2">Uncharacterized protein</fullName>
    </submittedName>
</protein>
<dbReference type="AlphaFoldDB" id="A0A072UYQ7"/>
<proteinExistence type="predicted"/>
<accession>A0A072UYQ7</accession>
<evidence type="ECO:0000313" key="1">
    <source>
        <dbReference type="EMBL" id="KEH34248.1"/>
    </source>
</evidence>
<reference evidence="1 3" key="1">
    <citation type="journal article" date="2011" name="Nature">
        <title>The Medicago genome provides insight into the evolution of rhizobial symbioses.</title>
        <authorList>
            <person name="Young N.D."/>
            <person name="Debelle F."/>
            <person name="Oldroyd G.E."/>
            <person name="Geurts R."/>
            <person name="Cannon S.B."/>
            <person name="Udvardi M.K."/>
            <person name="Benedito V.A."/>
            <person name="Mayer K.F."/>
            <person name="Gouzy J."/>
            <person name="Schoof H."/>
            <person name="Van de Peer Y."/>
            <person name="Proost S."/>
            <person name="Cook D.R."/>
            <person name="Meyers B.C."/>
            <person name="Spannagl M."/>
            <person name="Cheung F."/>
            <person name="De Mita S."/>
            <person name="Krishnakumar V."/>
            <person name="Gundlach H."/>
            <person name="Zhou S."/>
            <person name="Mudge J."/>
            <person name="Bharti A.K."/>
            <person name="Murray J.D."/>
            <person name="Naoumkina M.A."/>
            <person name="Rosen B."/>
            <person name="Silverstein K.A."/>
            <person name="Tang H."/>
            <person name="Rombauts S."/>
            <person name="Zhao P.X."/>
            <person name="Zhou P."/>
            <person name="Barbe V."/>
            <person name="Bardou P."/>
            <person name="Bechner M."/>
            <person name="Bellec A."/>
            <person name="Berger A."/>
            <person name="Berges H."/>
            <person name="Bidwell S."/>
            <person name="Bisseling T."/>
            <person name="Choisne N."/>
            <person name="Couloux A."/>
            <person name="Denny R."/>
            <person name="Deshpande S."/>
            <person name="Dai X."/>
            <person name="Doyle J.J."/>
            <person name="Dudez A.M."/>
            <person name="Farmer A.D."/>
            <person name="Fouteau S."/>
            <person name="Franken C."/>
            <person name="Gibelin C."/>
            <person name="Gish J."/>
            <person name="Goldstein S."/>
            <person name="Gonzalez A.J."/>
            <person name="Green P.J."/>
            <person name="Hallab A."/>
            <person name="Hartog M."/>
            <person name="Hua A."/>
            <person name="Humphray S.J."/>
            <person name="Jeong D.H."/>
            <person name="Jing Y."/>
            <person name="Jocker A."/>
            <person name="Kenton S.M."/>
            <person name="Kim D.J."/>
            <person name="Klee K."/>
            <person name="Lai H."/>
            <person name="Lang C."/>
            <person name="Lin S."/>
            <person name="Macmil S.L."/>
            <person name="Magdelenat G."/>
            <person name="Matthews L."/>
            <person name="McCorrison J."/>
            <person name="Monaghan E.L."/>
            <person name="Mun J.H."/>
            <person name="Najar F.Z."/>
            <person name="Nicholson C."/>
            <person name="Noirot C."/>
            <person name="O'Bleness M."/>
            <person name="Paule C.R."/>
            <person name="Poulain J."/>
            <person name="Prion F."/>
            <person name="Qin B."/>
            <person name="Qu C."/>
            <person name="Retzel E.F."/>
            <person name="Riddle C."/>
            <person name="Sallet E."/>
            <person name="Samain S."/>
            <person name="Samson N."/>
            <person name="Sanders I."/>
            <person name="Saurat O."/>
            <person name="Scarpelli C."/>
            <person name="Schiex T."/>
            <person name="Segurens B."/>
            <person name="Severin A.J."/>
            <person name="Sherrier D.J."/>
            <person name="Shi R."/>
            <person name="Sims S."/>
            <person name="Singer S.R."/>
            <person name="Sinharoy S."/>
            <person name="Sterck L."/>
            <person name="Viollet A."/>
            <person name="Wang B.B."/>
            <person name="Wang K."/>
            <person name="Wang M."/>
            <person name="Wang X."/>
            <person name="Warfsmann J."/>
            <person name="Weissenbach J."/>
            <person name="White D.D."/>
            <person name="White J.D."/>
            <person name="Wiley G.B."/>
            <person name="Wincker P."/>
            <person name="Xing Y."/>
            <person name="Yang L."/>
            <person name="Yao Z."/>
            <person name="Ying F."/>
            <person name="Zhai J."/>
            <person name="Zhou L."/>
            <person name="Zuber A."/>
            <person name="Denarie J."/>
            <person name="Dixon R.A."/>
            <person name="May G.D."/>
            <person name="Schwartz D.C."/>
            <person name="Rogers J."/>
            <person name="Quetier F."/>
            <person name="Town C.D."/>
            <person name="Roe B.A."/>
        </authorList>
    </citation>
    <scope>NUCLEOTIDE SEQUENCE [LARGE SCALE GENOMIC DNA]</scope>
    <source>
        <strain evidence="1">A17</strain>
        <strain evidence="2 3">cv. Jemalong A17</strain>
    </source>
</reference>
<dbReference type="Proteomes" id="UP000002051">
    <property type="component" value="Chromosome 3"/>
</dbReference>
<evidence type="ECO:0000313" key="3">
    <source>
        <dbReference type="Proteomes" id="UP000002051"/>
    </source>
</evidence>
<organism evidence="1 3">
    <name type="scientific">Medicago truncatula</name>
    <name type="common">Barrel medic</name>
    <name type="synonym">Medicago tribuloides</name>
    <dbReference type="NCBI Taxonomy" id="3880"/>
    <lineage>
        <taxon>Eukaryota</taxon>
        <taxon>Viridiplantae</taxon>
        <taxon>Streptophyta</taxon>
        <taxon>Embryophyta</taxon>
        <taxon>Tracheophyta</taxon>
        <taxon>Spermatophyta</taxon>
        <taxon>Magnoliopsida</taxon>
        <taxon>eudicotyledons</taxon>
        <taxon>Gunneridae</taxon>
        <taxon>Pentapetalae</taxon>
        <taxon>rosids</taxon>
        <taxon>fabids</taxon>
        <taxon>Fabales</taxon>
        <taxon>Fabaceae</taxon>
        <taxon>Papilionoideae</taxon>
        <taxon>50 kb inversion clade</taxon>
        <taxon>NPAAA clade</taxon>
        <taxon>Hologalegina</taxon>
        <taxon>IRL clade</taxon>
        <taxon>Trifolieae</taxon>
        <taxon>Medicago</taxon>
    </lineage>
</organism>
<reference evidence="1 3" key="2">
    <citation type="journal article" date="2014" name="BMC Genomics">
        <title>An improved genome release (version Mt4.0) for the model legume Medicago truncatula.</title>
        <authorList>
            <person name="Tang H."/>
            <person name="Krishnakumar V."/>
            <person name="Bidwell S."/>
            <person name="Rosen B."/>
            <person name="Chan A."/>
            <person name="Zhou S."/>
            <person name="Gentzbittel L."/>
            <person name="Childs K.L."/>
            <person name="Yandell M."/>
            <person name="Gundlach H."/>
            <person name="Mayer K.F."/>
            <person name="Schwartz D.C."/>
            <person name="Town C.D."/>
        </authorList>
    </citation>
    <scope>GENOME REANNOTATION</scope>
    <source>
        <strain evidence="1">A17</strain>
        <strain evidence="2 3">cv. Jemalong A17</strain>
    </source>
</reference>